<name>A0A4Y2QJK3_ARAVE</name>
<keyword evidence="2" id="KW-1185">Reference proteome</keyword>
<evidence type="ECO:0000313" key="2">
    <source>
        <dbReference type="Proteomes" id="UP000499080"/>
    </source>
</evidence>
<proteinExistence type="predicted"/>
<evidence type="ECO:0000313" key="1">
    <source>
        <dbReference type="EMBL" id="GBN63502.1"/>
    </source>
</evidence>
<dbReference type="Proteomes" id="UP000499080">
    <property type="component" value="Unassembled WGS sequence"/>
</dbReference>
<dbReference type="AlphaFoldDB" id="A0A4Y2QJK3"/>
<comment type="caution">
    <text evidence="1">The sequence shown here is derived from an EMBL/GenBank/DDBJ whole genome shotgun (WGS) entry which is preliminary data.</text>
</comment>
<feature type="non-terminal residue" evidence="1">
    <location>
        <position position="1"/>
    </location>
</feature>
<reference evidence="1 2" key="1">
    <citation type="journal article" date="2019" name="Sci. Rep.">
        <title>Orb-weaving spider Araneus ventricosus genome elucidates the spidroin gene catalogue.</title>
        <authorList>
            <person name="Kono N."/>
            <person name="Nakamura H."/>
            <person name="Ohtoshi R."/>
            <person name="Moran D.A.P."/>
            <person name="Shinohara A."/>
            <person name="Yoshida Y."/>
            <person name="Fujiwara M."/>
            <person name="Mori M."/>
            <person name="Tomita M."/>
            <person name="Arakawa K."/>
        </authorList>
    </citation>
    <scope>NUCLEOTIDE SEQUENCE [LARGE SCALE GENOMIC DNA]</scope>
</reference>
<dbReference type="EMBL" id="BGPR01014056">
    <property type="protein sequence ID" value="GBN63502.1"/>
    <property type="molecule type" value="Genomic_DNA"/>
</dbReference>
<accession>A0A4Y2QJK3</accession>
<organism evidence="1 2">
    <name type="scientific">Araneus ventricosus</name>
    <name type="common">Orbweaver spider</name>
    <name type="synonym">Epeira ventricosa</name>
    <dbReference type="NCBI Taxonomy" id="182803"/>
    <lineage>
        <taxon>Eukaryota</taxon>
        <taxon>Metazoa</taxon>
        <taxon>Ecdysozoa</taxon>
        <taxon>Arthropoda</taxon>
        <taxon>Chelicerata</taxon>
        <taxon>Arachnida</taxon>
        <taxon>Araneae</taxon>
        <taxon>Araneomorphae</taxon>
        <taxon>Entelegynae</taxon>
        <taxon>Araneoidea</taxon>
        <taxon>Araneidae</taxon>
        <taxon>Araneus</taxon>
    </lineage>
</organism>
<gene>
    <name evidence="1" type="ORF">AVEN_140161_1</name>
</gene>
<protein>
    <submittedName>
        <fullName evidence="1">Uncharacterized protein</fullName>
    </submittedName>
</protein>
<sequence length="51" mass="5545">VEEDRGGTVIVQAGFSDDSLTADATDLLDLEILNKLYSSTSRDRSSTIKKL</sequence>